<keyword evidence="2" id="KW-1185">Reference proteome</keyword>
<evidence type="ECO:0000313" key="1">
    <source>
        <dbReference type="EMBL" id="TFK09446.1"/>
    </source>
</evidence>
<dbReference type="EMBL" id="QXTE01000053">
    <property type="protein sequence ID" value="TFK09446.1"/>
    <property type="molecule type" value="Genomic_DNA"/>
</dbReference>
<dbReference type="Proteomes" id="UP000297703">
    <property type="component" value="Unassembled WGS sequence"/>
</dbReference>
<sequence>MQGSGETSHASLVNGDLVVTQEIQRPRTGNLVLWQYYFFRGPQTRSAPHCTRYNKPIVRESLSQIADHLNKNTLLFCAEDCHWAGSLSYFSGKGLASVHMLFLNTL</sequence>
<organism evidence="1 2">
    <name type="scientific">Platysternon megacephalum</name>
    <name type="common">big-headed turtle</name>
    <dbReference type="NCBI Taxonomy" id="55544"/>
    <lineage>
        <taxon>Eukaryota</taxon>
        <taxon>Metazoa</taxon>
        <taxon>Chordata</taxon>
        <taxon>Craniata</taxon>
        <taxon>Vertebrata</taxon>
        <taxon>Euteleostomi</taxon>
        <taxon>Archelosauria</taxon>
        <taxon>Testudinata</taxon>
        <taxon>Testudines</taxon>
        <taxon>Cryptodira</taxon>
        <taxon>Durocryptodira</taxon>
        <taxon>Testudinoidea</taxon>
        <taxon>Platysternidae</taxon>
        <taxon>Platysternon</taxon>
    </lineage>
</organism>
<accession>A0A4D9EHA1</accession>
<evidence type="ECO:0000313" key="2">
    <source>
        <dbReference type="Proteomes" id="UP000297703"/>
    </source>
</evidence>
<gene>
    <name evidence="1" type="ORF">DR999_PMT07606</name>
</gene>
<reference evidence="1 2" key="2">
    <citation type="submission" date="2019-04" db="EMBL/GenBank/DDBJ databases">
        <title>The genome sequence of big-headed turtle.</title>
        <authorList>
            <person name="Gong S."/>
        </authorList>
    </citation>
    <scope>NUCLEOTIDE SEQUENCE [LARGE SCALE GENOMIC DNA]</scope>
    <source>
        <strain evidence="1">DO16091913</strain>
        <tissue evidence="1">Muscle</tissue>
    </source>
</reference>
<proteinExistence type="predicted"/>
<reference evidence="1 2" key="1">
    <citation type="submission" date="2019-04" db="EMBL/GenBank/DDBJ databases">
        <title>Draft genome of the big-headed turtle Platysternon megacephalum.</title>
        <authorList>
            <person name="Gong S."/>
        </authorList>
    </citation>
    <scope>NUCLEOTIDE SEQUENCE [LARGE SCALE GENOMIC DNA]</scope>
    <source>
        <strain evidence="1">DO16091913</strain>
        <tissue evidence="1">Muscle</tissue>
    </source>
</reference>
<name>A0A4D9EHA1_9SAUR</name>
<comment type="caution">
    <text evidence="1">The sequence shown here is derived from an EMBL/GenBank/DDBJ whole genome shotgun (WGS) entry which is preliminary data.</text>
</comment>
<protein>
    <submittedName>
        <fullName evidence="1">Kallikrein-14-like</fullName>
    </submittedName>
</protein>
<dbReference type="AlphaFoldDB" id="A0A4D9EHA1"/>